<evidence type="ECO:0000256" key="2">
    <source>
        <dbReference type="ARBA" id="ARBA00023210"/>
    </source>
</evidence>
<comment type="subunit">
    <text evidence="5">Homodimer. Interacts with FtsZ.</text>
</comment>
<dbReference type="InterPro" id="IPR038594">
    <property type="entry name" value="SepF-like_sf"/>
</dbReference>
<evidence type="ECO:0000256" key="5">
    <source>
        <dbReference type="HAMAP-Rule" id="MF_01197"/>
    </source>
</evidence>
<evidence type="ECO:0000313" key="8">
    <source>
        <dbReference type="Proteomes" id="UP000029096"/>
    </source>
</evidence>
<protein>
    <recommendedName>
        <fullName evidence="5">Cell division protein SepF</fullName>
    </recommendedName>
</protein>
<keyword evidence="5" id="KW-0963">Cytoplasm</keyword>
<evidence type="ECO:0000256" key="4">
    <source>
        <dbReference type="ARBA" id="ARBA00044936"/>
    </source>
</evidence>
<reference evidence="7 8" key="1">
    <citation type="submission" date="2014-03" db="EMBL/GenBank/DDBJ databases">
        <title>Genomics of Bifidobacteria.</title>
        <authorList>
            <person name="Ventura M."/>
            <person name="Milani C."/>
            <person name="Lugli G.A."/>
        </authorList>
    </citation>
    <scope>NUCLEOTIDE SEQUENCE [LARGE SCALE GENOMIC DNA]</scope>
    <source>
        <strain evidence="7 8">DSM 22767</strain>
    </source>
</reference>
<dbReference type="OrthoDB" id="3731101at2"/>
<organism evidence="7 8">
    <name type="scientific">Bifidobacterium bohemicum DSM 22767</name>
    <dbReference type="NCBI Taxonomy" id="1437606"/>
    <lineage>
        <taxon>Bacteria</taxon>
        <taxon>Bacillati</taxon>
        <taxon>Actinomycetota</taxon>
        <taxon>Actinomycetes</taxon>
        <taxon>Bifidobacteriales</taxon>
        <taxon>Bifidobacteriaceae</taxon>
        <taxon>Bifidobacterium</taxon>
    </lineage>
</organism>
<comment type="function">
    <text evidence="4 5">Cell division protein that is part of the divisome complex and is recruited early to the Z-ring. Probably stimulates Z-ring formation, perhaps through the cross-linking of FtsZ protofilaments. Its function overlaps with FtsA.</text>
</comment>
<dbReference type="GO" id="GO:0000917">
    <property type="term" value="P:division septum assembly"/>
    <property type="evidence" value="ECO:0007669"/>
    <property type="project" value="UniProtKB-KW"/>
</dbReference>
<dbReference type="Pfam" id="PF04472">
    <property type="entry name" value="SepF"/>
    <property type="match status" value="1"/>
</dbReference>
<evidence type="ECO:0000256" key="6">
    <source>
        <dbReference type="SAM" id="MobiDB-lite"/>
    </source>
</evidence>
<accession>A0A086ZGI6</accession>
<evidence type="ECO:0000256" key="3">
    <source>
        <dbReference type="ARBA" id="ARBA00023306"/>
    </source>
</evidence>
<dbReference type="GO" id="GO:0043093">
    <property type="term" value="P:FtsZ-dependent cytokinesis"/>
    <property type="evidence" value="ECO:0007669"/>
    <property type="project" value="UniProtKB-UniRule"/>
</dbReference>
<dbReference type="InterPro" id="IPR023052">
    <property type="entry name" value="Cell_div_SepF"/>
</dbReference>
<dbReference type="EMBL" id="JGYP01000002">
    <property type="protein sequence ID" value="KFI45636.1"/>
    <property type="molecule type" value="Genomic_DNA"/>
</dbReference>
<feature type="region of interest" description="Disordered" evidence="6">
    <location>
        <begin position="23"/>
        <end position="68"/>
    </location>
</feature>
<keyword evidence="8" id="KW-1185">Reference proteome</keyword>
<dbReference type="HAMAP" id="MF_01197">
    <property type="entry name" value="SepF"/>
    <property type="match status" value="1"/>
</dbReference>
<proteinExistence type="inferred from homology"/>
<dbReference type="Proteomes" id="UP000029096">
    <property type="component" value="Unassembled WGS sequence"/>
</dbReference>
<dbReference type="PANTHER" id="PTHR35798">
    <property type="entry name" value="CELL DIVISION PROTEIN SEPF"/>
    <property type="match status" value="1"/>
</dbReference>
<keyword evidence="1 5" id="KW-0132">Cell division</keyword>
<dbReference type="InterPro" id="IPR007561">
    <property type="entry name" value="Cell_div_SepF/SepF-rel"/>
</dbReference>
<dbReference type="eggNOG" id="COG1799">
    <property type="taxonomic scope" value="Bacteria"/>
</dbReference>
<comment type="caution">
    <text evidence="7">The sequence shown here is derived from an EMBL/GenBank/DDBJ whole genome shotgun (WGS) entry which is preliminary data.</text>
</comment>
<sequence length="156" mass="16281">MAGYMKKAMSYLGMADVVDDDDELIDDSSTDDLTGFDSDDAVMPIASGEGEGPASGTGSNSHPFPSRGVDRIVTFHPKEYKDADKVGRALRDGVPVVLNLTGVPGPVARRILDFAAGVDFGVSGSIERVTPTVFLLSPAQVNINASESADGAADLY</sequence>
<name>A0A086ZGI6_9BIFI</name>
<comment type="similarity">
    <text evidence="5">Belongs to the SepF family.</text>
</comment>
<dbReference type="PANTHER" id="PTHR35798:SF1">
    <property type="entry name" value="CELL DIVISION PROTEIN SEPF"/>
    <property type="match status" value="1"/>
</dbReference>
<dbReference type="AlphaFoldDB" id="A0A086ZGI6"/>
<evidence type="ECO:0000256" key="1">
    <source>
        <dbReference type="ARBA" id="ARBA00022618"/>
    </source>
</evidence>
<comment type="subcellular location">
    <subcellularLocation>
        <location evidence="5">Cytoplasm</location>
    </subcellularLocation>
    <text evidence="5">Localizes to the division site, in a FtsZ-dependent manner.</text>
</comment>
<dbReference type="STRING" id="1437606.BBOH_0951"/>
<keyword evidence="2 5" id="KW-0717">Septation</keyword>
<dbReference type="RefSeq" id="WP_033521338.1">
    <property type="nucleotide sequence ID" value="NZ_JDUS01000006.1"/>
</dbReference>
<gene>
    <name evidence="5" type="primary">sepF</name>
    <name evidence="7" type="ORF">BBOH_0951</name>
</gene>
<evidence type="ECO:0000313" key="7">
    <source>
        <dbReference type="EMBL" id="KFI45636.1"/>
    </source>
</evidence>
<keyword evidence="3 5" id="KW-0131">Cell cycle</keyword>
<dbReference type="Gene3D" id="3.30.110.150">
    <property type="entry name" value="SepF-like protein"/>
    <property type="match status" value="1"/>
</dbReference>
<dbReference type="GO" id="GO:0005737">
    <property type="term" value="C:cytoplasm"/>
    <property type="evidence" value="ECO:0007669"/>
    <property type="project" value="UniProtKB-SubCell"/>
</dbReference>